<sequence length="669" mass="74105">MAFSLFSFFSVVVFAITARAQQNNSGLITLGSSISPSTHPNSWFSPSHLFAFGFFPQGKGFAVGIWLVGKPDTIVWSANRDKPPVSSKATLDLTSDRWLLLRTELGDENLTAIGSEPAVSASMLDSGNFVIYGNGSSVIWESFSFPTDTILGGQNLSSGGLLVSSVSIQNHSSGRFVLAMQTDGNLVAYPFSYPRRTEDAYWASNTYQTSALQLALSTEGWLCLQNSTSCMHNLSSSSHVGKHETIVFRATLDSDGIFRLFAHRFTGKSTSNISIEWSMLNNQCEVKGFCGLNGYCSEMGTKTDCYCYPGFHFVDPENKYLGCYKNFSEYSCESRKDSAMLDKDATLEYIRLEDPPYMVLFLGSSEDCQKTCLEDCNCAVATYLNGTCWKYKLPLRFGRKDSNYSSTAFFMTGLARNNAPPTPQNLTIVTKSRKSMILTFALCLGSFSFLCFSIAAISVFKYRAQACRYKRISQNARLNSTEEFNLRAFSYEELERATDGFKEEVGTGSFGTVYKGTLSAGNKIVAVKRLERVVEGEREFQAEMTAIGQTHHKNLVRLLGFCIEGSHKLLVFGVLLLETACCRRSLEVNASAADRILLSDWVYSCFVAGELDKLAEDEDADLMSLERIVKVGLWCIQDDPNLRPPMKNVILMLEGTVNVPVPPSPRQVI</sequence>
<dbReference type="EC" id="2.7.11.1" evidence="2"/>
<dbReference type="Proteomes" id="UP001370490">
    <property type="component" value="Unassembled WGS sequence"/>
</dbReference>
<feature type="chain" id="PRO_5042812314" description="non-specific serine/threonine protein kinase" evidence="20">
    <location>
        <begin position="21"/>
        <end position="669"/>
    </location>
</feature>
<dbReference type="CDD" id="cd00028">
    <property type="entry name" value="B_lectin"/>
    <property type="match status" value="1"/>
</dbReference>
<dbReference type="Gene3D" id="2.90.10.30">
    <property type="match status" value="1"/>
</dbReference>
<keyword evidence="9" id="KW-0418">Kinase</keyword>
<accession>A0AAN8UXY2</accession>
<evidence type="ECO:0000256" key="13">
    <source>
        <dbReference type="ARBA" id="ARBA00023157"/>
    </source>
</evidence>
<dbReference type="GO" id="GO:0016020">
    <property type="term" value="C:membrane"/>
    <property type="evidence" value="ECO:0007669"/>
    <property type="project" value="UniProtKB-SubCell"/>
</dbReference>
<dbReference type="Gene3D" id="3.30.200.20">
    <property type="entry name" value="Phosphorylase Kinase, domain 1"/>
    <property type="match status" value="1"/>
</dbReference>
<dbReference type="Gene3D" id="1.10.510.10">
    <property type="entry name" value="Transferase(Phosphotransferase) domain 1"/>
    <property type="match status" value="1"/>
</dbReference>
<evidence type="ECO:0000313" key="24">
    <source>
        <dbReference type="Proteomes" id="UP001370490"/>
    </source>
</evidence>
<dbReference type="InterPro" id="IPR001245">
    <property type="entry name" value="Ser-Thr/Tyr_kinase_cat_dom"/>
</dbReference>
<proteinExistence type="predicted"/>
<dbReference type="PROSITE" id="PS00107">
    <property type="entry name" value="PROTEIN_KINASE_ATP"/>
    <property type="match status" value="1"/>
</dbReference>
<dbReference type="Pfam" id="PF07714">
    <property type="entry name" value="PK_Tyr_Ser-Thr"/>
    <property type="match status" value="1"/>
</dbReference>
<keyword evidence="3" id="KW-0723">Serine/threonine-protein kinase</keyword>
<evidence type="ECO:0000313" key="23">
    <source>
        <dbReference type="EMBL" id="KAK6922854.1"/>
    </source>
</evidence>
<dbReference type="InterPro" id="IPR036426">
    <property type="entry name" value="Bulb-type_lectin_dom_sf"/>
</dbReference>
<evidence type="ECO:0000259" key="21">
    <source>
        <dbReference type="PROSITE" id="PS50011"/>
    </source>
</evidence>
<keyword evidence="11 19" id="KW-1133">Transmembrane helix</keyword>
<dbReference type="SUPFAM" id="SSF56112">
    <property type="entry name" value="Protein kinase-like (PK-like)"/>
    <property type="match status" value="1"/>
</dbReference>
<dbReference type="InterPro" id="IPR001480">
    <property type="entry name" value="Bulb-type_lectin_dom"/>
</dbReference>
<name>A0AAN8UXY2_9MAGN</name>
<dbReference type="SUPFAM" id="SSF51110">
    <property type="entry name" value="alpha-D-mannose-specific plant lectins"/>
    <property type="match status" value="2"/>
</dbReference>
<gene>
    <name evidence="23" type="ORF">RJ641_011158</name>
</gene>
<feature type="signal peptide" evidence="20">
    <location>
        <begin position="1"/>
        <end position="20"/>
    </location>
</feature>
<keyword evidence="15" id="KW-0325">Glycoprotein</keyword>
<evidence type="ECO:0000256" key="9">
    <source>
        <dbReference type="ARBA" id="ARBA00022777"/>
    </source>
</evidence>
<feature type="domain" description="Protein kinase" evidence="21">
    <location>
        <begin position="499"/>
        <end position="669"/>
    </location>
</feature>
<keyword evidence="4" id="KW-0245">EGF-like domain</keyword>
<comment type="catalytic activity">
    <reaction evidence="17">
        <text>L-seryl-[protein] + ATP = O-phospho-L-seryl-[protein] + ADP + H(+)</text>
        <dbReference type="Rhea" id="RHEA:17989"/>
        <dbReference type="Rhea" id="RHEA-COMP:9863"/>
        <dbReference type="Rhea" id="RHEA-COMP:11604"/>
        <dbReference type="ChEBI" id="CHEBI:15378"/>
        <dbReference type="ChEBI" id="CHEBI:29999"/>
        <dbReference type="ChEBI" id="CHEBI:30616"/>
        <dbReference type="ChEBI" id="CHEBI:83421"/>
        <dbReference type="ChEBI" id="CHEBI:456216"/>
        <dbReference type="EC" id="2.7.11.1"/>
    </reaction>
</comment>
<evidence type="ECO:0000256" key="12">
    <source>
        <dbReference type="ARBA" id="ARBA00023136"/>
    </source>
</evidence>
<organism evidence="23 24">
    <name type="scientific">Dillenia turbinata</name>
    <dbReference type="NCBI Taxonomy" id="194707"/>
    <lineage>
        <taxon>Eukaryota</taxon>
        <taxon>Viridiplantae</taxon>
        <taxon>Streptophyta</taxon>
        <taxon>Embryophyta</taxon>
        <taxon>Tracheophyta</taxon>
        <taxon>Spermatophyta</taxon>
        <taxon>Magnoliopsida</taxon>
        <taxon>eudicotyledons</taxon>
        <taxon>Gunneridae</taxon>
        <taxon>Pentapetalae</taxon>
        <taxon>Dilleniales</taxon>
        <taxon>Dilleniaceae</taxon>
        <taxon>Dillenia</taxon>
    </lineage>
</organism>
<dbReference type="GO" id="GO:0048544">
    <property type="term" value="P:recognition of pollen"/>
    <property type="evidence" value="ECO:0007669"/>
    <property type="project" value="InterPro"/>
</dbReference>
<dbReference type="GO" id="GO:0004713">
    <property type="term" value="F:protein tyrosine kinase activity"/>
    <property type="evidence" value="ECO:0007669"/>
    <property type="project" value="InterPro"/>
</dbReference>
<evidence type="ECO:0000256" key="8">
    <source>
        <dbReference type="ARBA" id="ARBA00022741"/>
    </source>
</evidence>
<dbReference type="FunFam" id="2.90.10.30:FF:000001">
    <property type="entry name" value="Serine/threonine-protein kinase"/>
    <property type="match status" value="1"/>
</dbReference>
<keyword evidence="24" id="KW-1185">Reference proteome</keyword>
<evidence type="ECO:0000259" key="22">
    <source>
        <dbReference type="PROSITE" id="PS50927"/>
    </source>
</evidence>
<evidence type="ECO:0000256" key="18">
    <source>
        <dbReference type="PROSITE-ProRule" id="PRU10141"/>
    </source>
</evidence>
<dbReference type="InterPro" id="IPR017441">
    <property type="entry name" value="Protein_kinase_ATP_BS"/>
</dbReference>
<dbReference type="SMART" id="SM00108">
    <property type="entry name" value="B_lectin"/>
    <property type="match status" value="1"/>
</dbReference>
<dbReference type="AlphaFoldDB" id="A0AAN8UXY2"/>
<comment type="catalytic activity">
    <reaction evidence="16">
        <text>L-threonyl-[protein] + ATP = O-phospho-L-threonyl-[protein] + ADP + H(+)</text>
        <dbReference type="Rhea" id="RHEA:46608"/>
        <dbReference type="Rhea" id="RHEA-COMP:11060"/>
        <dbReference type="Rhea" id="RHEA-COMP:11605"/>
        <dbReference type="ChEBI" id="CHEBI:15378"/>
        <dbReference type="ChEBI" id="CHEBI:30013"/>
        <dbReference type="ChEBI" id="CHEBI:30616"/>
        <dbReference type="ChEBI" id="CHEBI:61977"/>
        <dbReference type="ChEBI" id="CHEBI:456216"/>
        <dbReference type="EC" id="2.7.11.1"/>
    </reaction>
</comment>
<dbReference type="Pfam" id="PF00954">
    <property type="entry name" value="S_locus_glycop"/>
    <property type="match status" value="1"/>
</dbReference>
<keyword evidence="8 18" id="KW-0547">Nucleotide-binding</keyword>
<evidence type="ECO:0000256" key="15">
    <source>
        <dbReference type="ARBA" id="ARBA00023180"/>
    </source>
</evidence>
<keyword evidence="12 19" id="KW-0472">Membrane</keyword>
<keyword evidence="13" id="KW-1015">Disulfide bond</keyword>
<feature type="transmembrane region" description="Helical" evidence="19">
    <location>
        <begin position="436"/>
        <end position="460"/>
    </location>
</feature>
<evidence type="ECO:0000256" key="17">
    <source>
        <dbReference type="ARBA" id="ARBA00048679"/>
    </source>
</evidence>
<evidence type="ECO:0000256" key="20">
    <source>
        <dbReference type="SAM" id="SignalP"/>
    </source>
</evidence>
<dbReference type="PROSITE" id="PS50927">
    <property type="entry name" value="BULB_LECTIN"/>
    <property type="match status" value="1"/>
</dbReference>
<comment type="subcellular location">
    <subcellularLocation>
        <location evidence="1">Membrane</location>
        <topology evidence="1">Single-pass type I membrane protein</topology>
    </subcellularLocation>
</comment>
<evidence type="ECO:0000256" key="3">
    <source>
        <dbReference type="ARBA" id="ARBA00022527"/>
    </source>
</evidence>
<keyword evidence="14" id="KW-0675">Receptor</keyword>
<keyword evidence="10 18" id="KW-0067">ATP-binding</keyword>
<dbReference type="EMBL" id="JBAMMX010000018">
    <property type="protein sequence ID" value="KAK6922854.1"/>
    <property type="molecule type" value="Genomic_DNA"/>
</dbReference>
<dbReference type="PROSITE" id="PS50011">
    <property type="entry name" value="PROTEIN_KINASE_DOM"/>
    <property type="match status" value="1"/>
</dbReference>
<evidence type="ECO:0000256" key="5">
    <source>
        <dbReference type="ARBA" id="ARBA00022679"/>
    </source>
</evidence>
<reference evidence="23 24" key="1">
    <citation type="submission" date="2023-12" db="EMBL/GenBank/DDBJ databases">
        <title>A high-quality genome assembly for Dillenia turbinata (Dilleniales).</title>
        <authorList>
            <person name="Chanderbali A."/>
        </authorList>
    </citation>
    <scope>NUCLEOTIDE SEQUENCE [LARGE SCALE GENOMIC DNA]</scope>
    <source>
        <strain evidence="23">LSX21</strain>
        <tissue evidence="23">Leaf</tissue>
    </source>
</reference>
<dbReference type="FunFam" id="2.90.10.10:FF:000026">
    <property type="entry name" value="Serine/threonine-protein kinase"/>
    <property type="match status" value="1"/>
</dbReference>
<feature type="domain" description="Bulb-type lectin" evidence="22">
    <location>
        <begin position="25"/>
        <end position="144"/>
    </location>
</feature>
<evidence type="ECO:0000256" key="4">
    <source>
        <dbReference type="ARBA" id="ARBA00022536"/>
    </source>
</evidence>
<dbReference type="SMART" id="SM00219">
    <property type="entry name" value="TyrKc"/>
    <property type="match status" value="1"/>
</dbReference>
<evidence type="ECO:0000256" key="16">
    <source>
        <dbReference type="ARBA" id="ARBA00047899"/>
    </source>
</evidence>
<dbReference type="InterPro" id="IPR051343">
    <property type="entry name" value="G-type_lectin_kinases/EP1-like"/>
</dbReference>
<keyword evidence="5" id="KW-0808">Transferase</keyword>
<dbReference type="InterPro" id="IPR020635">
    <property type="entry name" value="Tyr_kinase_cat_dom"/>
</dbReference>
<evidence type="ECO:0000256" key="1">
    <source>
        <dbReference type="ARBA" id="ARBA00004479"/>
    </source>
</evidence>
<dbReference type="PANTHER" id="PTHR47976:SF49">
    <property type="entry name" value="RECEPTOR-LIKE SERINE_THREONINE-PROTEIN KINASE"/>
    <property type="match status" value="1"/>
</dbReference>
<evidence type="ECO:0000256" key="11">
    <source>
        <dbReference type="ARBA" id="ARBA00022989"/>
    </source>
</evidence>
<dbReference type="GO" id="GO:0005524">
    <property type="term" value="F:ATP binding"/>
    <property type="evidence" value="ECO:0007669"/>
    <property type="project" value="UniProtKB-UniRule"/>
</dbReference>
<dbReference type="Gene3D" id="2.90.10.10">
    <property type="entry name" value="Bulb-type lectin domain"/>
    <property type="match status" value="1"/>
</dbReference>
<evidence type="ECO:0000256" key="6">
    <source>
        <dbReference type="ARBA" id="ARBA00022692"/>
    </source>
</evidence>
<keyword evidence="7 20" id="KW-0732">Signal</keyword>
<feature type="binding site" evidence="18">
    <location>
        <position position="528"/>
    </location>
    <ligand>
        <name>ATP</name>
        <dbReference type="ChEBI" id="CHEBI:30616"/>
    </ligand>
</feature>
<keyword evidence="6 19" id="KW-0812">Transmembrane</keyword>
<comment type="caution">
    <text evidence="23">The sequence shown here is derived from an EMBL/GenBank/DDBJ whole genome shotgun (WGS) entry which is preliminary data.</text>
</comment>
<evidence type="ECO:0000256" key="14">
    <source>
        <dbReference type="ARBA" id="ARBA00023170"/>
    </source>
</evidence>
<dbReference type="Pfam" id="PF01453">
    <property type="entry name" value="B_lectin"/>
    <property type="match status" value="1"/>
</dbReference>
<evidence type="ECO:0000256" key="19">
    <source>
        <dbReference type="SAM" id="Phobius"/>
    </source>
</evidence>
<dbReference type="InterPro" id="IPR000858">
    <property type="entry name" value="S_locus_glycoprot_dom"/>
</dbReference>
<dbReference type="GO" id="GO:0004674">
    <property type="term" value="F:protein serine/threonine kinase activity"/>
    <property type="evidence" value="ECO:0007669"/>
    <property type="project" value="UniProtKB-KW"/>
</dbReference>
<dbReference type="FunFam" id="3.30.200.20:FF:000059">
    <property type="entry name" value="S-receptor-like serine/threonine-protein kinase"/>
    <property type="match status" value="1"/>
</dbReference>
<dbReference type="InterPro" id="IPR011009">
    <property type="entry name" value="Kinase-like_dom_sf"/>
</dbReference>
<evidence type="ECO:0000256" key="10">
    <source>
        <dbReference type="ARBA" id="ARBA00022840"/>
    </source>
</evidence>
<evidence type="ECO:0000256" key="7">
    <source>
        <dbReference type="ARBA" id="ARBA00022729"/>
    </source>
</evidence>
<evidence type="ECO:0000256" key="2">
    <source>
        <dbReference type="ARBA" id="ARBA00012513"/>
    </source>
</evidence>
<dbReference type="InterPro" id="IPR000719">
    <property type="entry name" value="Prot_kinase_dom"/>
</dbReference>
<protein>
    <recommendedName>
        <fullName evidence="2">non-specific serine/threonine protein kinase</fullName>
        <ecNumber evidence="2">2.7.11.1</ecNumber>
    </recommendedName>
</protein>
<dbReference type="PANTHER" id="PTHR47976">
    <property type="entry name" value="G-TYPE LECTIN S-RECEPTOR-LIKE SERINE/THREONINE-PROTEIN KINASE SD2-5"/>
    <property type="match status" value="1"/>
</dbReference>